<feature type="compositionally biased region" description="Low complexity" evidence="1">
    <location>
        <begin position="43"/>
        <end position="61"/>
    </location>
</feature>
<feature type="region of interest" description="Disordered" evidence="1">
    <location>
        <begin position="1"/>
        <end position="95"/>
    </location>
</feature>
<organism evidence="2 3">
    <name type="scientific">Dunaliella salina</name>
    <name type="common">Green alga</name>
    <name type="synonym">Protococcus salinus</name>
    <dbReference type="NCBI Taxonomy" id="3046"/>
    <lineage>
        <taxon>Eukaryota</taxon>
        <taxon>Viridiplantae</taxon>
        <taxon>Chlorophyta</taxon>
        <taxon>core chlorophytes</taxon>
        <taxon>Chlorophyceae</taxon>
        <taxon>CS clade</taxon>
        <taxon>Chlamydomonadales</taxon>
        <taxon>Dunaliellaceae</taxon>
        <taxon>Dunaliella</taxon>
    </lineage>
</organism>
<proteinExistence type="predicted"/>
<feature type="compositionally biased region" description="Low complexity" evidence="1">
    <location>
        <begin position="68"/>
        <end position="83"/>
    </location>
</feature>
<sequence>MKGIPHGAPLNVVHQSIREMLPKAYEQPVDTRGRQPDRGSSRSTSRATPGAGSASPSSAAANPTQAKSSSSSQSRPRSFGRPRVASPSAGRPLSPARMMEQALKADPMFCPSDEDMGLFGAGAAARFSTAFYIKGDGCMDFGFSRDQQPWEASDGAVFLVRELACVHPEACIQHLQPLVDLVAAAAMNNFEGAPKLRETVWRCLPTIAKAIGRTALKRHLLEGLLGPLMDDLTCSTQLTEAAAGKAVGALRDMLGPSIFTARLSPKQVAAMQASPHIPPPVAWTSSTTVPPPSGSATGIPSILGPRLGLGHG</sequence>
<feature type="compositionally biased region" description="Low complexity" evidence="1">
    <location>
        <begin position="282"/>
        <end position="298"/>
    </location>
</feature>
<evidence type="ECO:0000313" key="3">
    <source>
        <dbReference type="Proteomes" id="UP000815325"/>
    </source>
</evidence>
<protein>
    <submittedName>
        <fullName evidence="2">Uncharacterized protein</fullName>
    </submittedName>
</protein>
<dbReference type="Proteomes" id="UP000815325">
    <property type="component" value="Unassembled WGS sequence"/>
</dbReference>
<comment type="caution">
    <text evidence="2">The sequence shown here is derived from an EMBL/GenBank/DDBJ whole genome shotgun (WGS) entry which is preliminary data.</text>
</comment>
<feature type="region of interest" description="Disordered" evidence="1">
    <location>
        <begin position="282"/>
        <end position="312"/>
    </location>
</feature>
<evidence type="ECO:0000313" key="2">
    <source>
        <dbReference type="EMBL" id="KAF5832259.1"/>
    </source>
</evidence>
<dbReference type="EMBL" id="MU069886">
    <property type="protein sequence ID" value="KAF5832259.1"/>
    <property type="molecule type" value="Genomic_DNA"/>
</dbReference>
<feature type="compositionally biased region" description="Basic and acidic residues" evidence="1">
    <location>
        <begin position="29"/>
        <end position="40"/>
    </location>
</feature>
<gene>
    <name evidence="2" type="ORF">DUNSADRAFT_11931</name>
</gene>
<evidence type="ECO:0000256" key="1">
    <source>
        <dbReference type="SAM" id="MobiDB-lite"/>
    </source>
</evidence>
<accession>A0ABQ7GCD0</accession>
<keyword evidence="3" id="KW-1185">Reference proteome</keyword>
<reference evidence="2" key="1">
    <citation type="submission" date="2017-08" db="EMBL/GenBank/DDBJ databases">
        <authorList>
            <person name="Polle J.E."/>
            <person name="Barry K."/>
            <person name="Cushman J."/>
            <person name="Schmutz J."/>
            <person name="Tran D."/>
            <person name="Hathwaick L.T."/>
            <person name="Yim W.C."/>
            <person name="Jenkins J."/>
            <person name="Mckie-Krisberg Z.M."/>
            <person name="Prochnik S."/>
            <person name="Lindquist E."/>
            <person name="Dockter R.B."/>
            <person name="Adam C."/>
            <person name="Molina H."/>
            <person name="Bunkerborg J."/>
            <person name="Jin E."/>
            <person name="Buchheim M."/>
            <person name="Magnuson J."/>
        </authorList>
    </citation>
    <scope>NUCLEOTIDE SEQUENCE</scope>
    <source>
        <strain evidence="2">CCAP 19/18</strain>
    </source>
</reference>
<name>A0ABQ7GCD0_DUNSA</name>